<dbReference type="AlphaFoldDB" id="A0AAV4NWU9"/>
<dbReference type="EMBL" id="BPLR01003744">
    <property type="protein sequence ID" value="GIX88220.1"/>
    <property type="molecule type" value="Genomic_DNA"/>
</dbReference>
<feature type="binding site" evidence="9">
    <location>
        <position position="206"/>
    </location>
    <ligand>
        <name>ATP</name>
        <dbReference type="ChEBI" id="CHEBI:30616"/>
    </ligand>
</feature>
<comment type="catalytic activity">
    <reaction evidence="7">
        <text>L-threonyl-[protein] + ATP = O-phospho-L-threonyl-[protein] + ADP + H(+)</text>
        <dbReference type="Rhea" id="RHEA:46608"/>
        <dbReference type="Rhea" id="RHEA-COMP:11060"/>
        <dbReference type="Rhea" id="RHEA-COMP:11605"/>
        <dbReference type="ChEBI" id="CHEBI:15378"/>
        <dbReference type="ChEBI" id="CHEBI:30013"/>
        <dbReference type="ChEBI" id="CHEBI:30616"/>
        <dbReference type="ChEBI" id="CHEBI:61977"/>
        <dbReference type="ChEBI" id="CHEBI:456216"/>
        <dbReference type="EC" id="2.7.11.1"/>
    </reaction>
</comment>
<keyword evidence="2" id="KW-0723">Serine/threonine-protein kinase</keyword>
<dbReference type="PROSITE" id="PS50011">
    <property type="entry name" value="PROTEIN_KINASE_DOM"/>
    <property type="match status" value="1"/>
</dbReference>
<dbReference type="GO" id="GO:0005524">
    <property type="term" value="F:ATP binding"/>
    <property type="evidence" value="ECO:0007669"/>
    <property type="project" value="UniProtKB-UniRule"/>
</dbReference>
<evidence type="ECO:0000256" key="5">
    <source>
        <dbReference type="ARBA" id="ARBA00022777"/>
    </source>
</evidence>
<sequence length="518" mass="58264">MVWESLVQNSTSEDASNFSGIGTVNPKALLGAGEKDLRLSLIYHSGSVNLFRTALCWKRKEDPVNDDILPDVEESKKSTDDSSSDGSIPIDRKKTATLTRRKTFHGQIPVDRKCMPIQPPRFSRPRRSISDESTISSASSLIGSTQNESQYFQAVGKLAHDDRWKKEITLGTRISFYRLYRDVGKGNFSKVKMAVHYLTKEKVAVKIIDKTKLQPKKSKQMLSKEISAMESIQHPHIIRLYEVIETPSKLFLAMEFAEGGELFHRVANGGRIVEAEAKVLFAQLISAVEYLHKHNIIHRDLKAENVFISNNNTVKVGDFGFSTRVQNLRETLLTFCGSPPYVAPEIFQNENYVGPSVDVWSLGVLLYFIITASLPFKGDTVSVVKRKILAGNFTVPKFVSKECTDLIQGLLQLDPTKRFVTNQIKTCVWLKGVTFPIPKNAKNPVLEKKVVEVLESIGISEGLFQEHLMKGARSNVIGTYRILQHKHEATFPSDEKEKKYKKIVITCPTFKSKACTIL</sequence>
<keyword evidence="13" id="KW-1185">Reference proteome</keyword>
<dbReference type="FunFam" id="1.10.510.10:FF:000956">
    <property type="entry name" value="CAMK family protein kinase"/>
    <property type="match status" value="1"/>
</dbReference>
<organism evidence="12 13">
    <name type="scientific">Caerostris extrusa</name>
    <name type="common">Bark spider</name>
    <name type="synonym">Caerostris bankana</name>
    <dbReference type="NCBI Taxonomy" id="172846"/>
    <lineage>
        <taxon>Eukaryota</taxon>
        <taxon>Metazoa</taxon>
        <taxon>Ecdysozoa</taxon>
        <taxon>Arthropoda</taxon>
        <taxon>Chelicerata</taxon>
        <taxon>Arachnida</taxon>
        <taxon>Araneae</taxon>
        <taxon>Araneomorphae</taxon>
        <taxon>Entelegynae</taxon>
        <taxon>Araneoidea</taxon>
        <taxon>Araneidae</taxon>
        <taxon>Caerostris</taxon>
    </lineage>
</organism>
<feature type="region of interest" description="Disordered" evidence="10">
    <location>
        <begin position="66"/>
        <end position="96"/>
    </location>
</feature>
<dbReference type="InterPro" id="IPR000719">
    <property type="entry name" value="Prot_kinase_dom"/>
</dbReference>
<keyword evidence="5" id="KW-0418">Kinase</keyword>
<feature type="region of interest" description="Disordered" evidence="10">
    <location>
        <begin position="114"/>
        <end position="137"/>
    </location>
</feature>
<accession>A0AAV4NWU9</accession>
<dbReference type="Gene3D" id="1.10.510.10">
    <property type="entry name" value="Transferase(Phosphotransferase) domain 1"/>
    <property type="match status" value="1"/>
</dbReference>
<dbReference type="SMART" id="SM00220">
    <property type="entry name" value="S_TKc"/>
    <property type="match status" value="1"/>
</dbReference>
<gene>
    <name evidence="12" type="primary">Nim1k</name>
    <name evidence="12" type="ORF">CEXT_38161</name>
</gene>
<dbReference type="FunFam" id="3.30.200.20:FF:000003">
    <property type="entry name" value="Non-specific serine/threonine protein kinase"/>
    <property type="match status" value="1"/>
</dbReference>
<dbReference type="PANTHER" id="PTHR24346">
    <property type="entry name" value="MAP/MICROTUBULE AFFINITY-REGULATING KINASE"/>
    <property type="match status" value="1"/>
</dbReference>
<evidence type="ECO:0000256" key="3">
    <source>
        <dbReference type="ARBA" id="ARBA00022679"/>
    </source>
</evidence>
<protein>
    <recommendedName>
        <fullName evidence="1">non-specific serine/threonine protein kinase</fullName>
        <ecNumber evidence="1">2.7.11.1</ecNumber>
    </recommendedName>
</protein>
<evidence type="ECO:0000256" key="9">
    <source>
        <dbReference type="PROSITE-ProRule" id="PRU10141"/>
    </source>
</evidence>
<evidence type="ECO:0000313" key="12">
    <source>
        <dbReference type="EMBL" id="GIX88220.1"/>
    </source>
</evidence>
<reference evidence="12 13" key="1">
    <citation type="submission" date="2021-06" db="EMBL/GenBank/DDBJ databases">
        <title>Caerostris extrusa draft genome.</title>
        <authorList>
            <person name="Kono N."/>
            <person name="Arakawa K."/>
        </authorList>
    </citation>
    <scope>NUCLEOTIDE SEQUENCE [LARGE SCALE GENOMIC DNA]</scope>
</reference>
<evidence type="ECO:0000259" key="11">
    <source>
        <dbReference type="PROSITE" id="PS50011"/>
    </source>
</evidence>
<evidence type="ECO:0000256" key="6">
    <source>
        <dbReference type="ARBA" id="ARBA00022840"/>
    </source>
</evidence>
<dbReference type="InterPro" id="IPR017441">
    <property type="entry name" value="Protein_kinase_ATP_BS"/>
</dbReference>
<comment type="catalytic activity">
    <reaction evidence="8">
        <text>L-seryl-[protein] + ATP = O-phospho-L-seryl-[protein] + ADP + H(+)</text>
        <dbReference type="Rhea" id="RHEA:17989"/>
        <dbReference type="Rhea" id="RHEA-COMP:9863"/>
        <dbReference type="Rhea" id="RHEA-COMP:11604"/>
        <dbReference type="ChEBI" id="CHEBI:15378"/>
        <dbReference type="ChEBI" id="CHEBI:29999"/>
        <dbReference type="ChEBI" id="CHEBI:30616"/>
        <dbReference type="ChEBI" id="CHEBI:83421"/>
        <dbReference type="ChEBI" id="CHEBI:456216"/>
        <dbReference type="EC" id="2.7.11.1"/>
    </reaction>
</comment>
<evidence type="ECO:0000256" key="10">
    <source>
        <dbReference type="SAM" id="MobiDB-lite"/>
    </source>
</evidence>
<keyword evidence="6 9" id="KW-0067">ATP-binding</keyword>
<keyword evidence="4 9" id="KW-0547">Nucleotide-binding</keyword>
<dbReference type="GO" id="GO:0035556">
    <property type="term" value="P:intracellular signal transduction"/>
    <property type="evidence" value="ECO:0007669"/>
    <property type="project" value="TreeGrafter"/>
</dbReference>
<evidence type="ECO:0000313" key="13">
    <source>
        <dbReference type="Proteomes" id="UP001054945"/>
    </source>
</evidence>
<dbReference type="GO" id="GO:0005737">
    <property type="term" value="C:cytoplasm"/>
    <property type="evidence" value="ECO:0007669"/>
    <property type="project" value="TreeGrafter"/>
</dbReference>
<dbReference type="GO" id="GO:0050321">
    <property type="term" value="F:tau-protein kinase activity"/>
    <property type="evidence" value="ECO:0007669"/>
    <property type="project" value="TreeGrafter"/>
</dbReference>
<feature type="domain" description="Protein kinase" evidence="11">
    <location>
        <begin position="177"/>
        <end position="430"/>
    </location>
</feature>
<keyword evidence="3" id="KW-0808">Transferase</keyword>
<comment type="caution">
    <text evidence="12">The sequence shown here is derived from an EMBL/GenBank/DDBJ whole genome shotgun (WGS) entry which is preliminary data.</text>
</comment>
<dbReference type="GO" id="GO:0000226">
    <property type="term" value="P:microtubule cytoskeleton organization"/>
    <property type="evidence" value="ECO:0007669"/>
    <property type="project" value="TreeGrafter"/>
</dbReference>
<name>A0AAV4NWU9_CAEEX</name>
<evidence type="ECO:0000256" key="7">
    <source>
        <dbReference type="ARBA" id="ARBA00047899"/>
    </source>
</evidence>
<dbReference type="PANTHER" id="PTHR24346:SF49">
    <property type="entry name" value="NIM1 SERINE_THREONINE PROTEIN KINASE"/>
    <property type="match status" value="1"/>
</dbReference>
<dbReference type="PROSITE" id="PS00108">
    <property type="entry name" value="PROTEIN_KINASE_ST"/>
    <property type="match status" value="1"/>
</dbReference>
<evidence type="ECO:0000256" key="1">
    <source>
        <dbReference type="ARBA" id="ARBA00012513"/>
    </source>
</evidence>
<dbReference type="PROSITE" id="PS00107">
    <property type="entry name" value="PROTEIN_KINASE_ATP"/>
    <property type="match status" value="1"/>
</dbReference>
<dbReference type="InterPro" id="IPR008271">
    <property type="entry name" value="Ser/Thr_kinase_AS"/>
</dbReference>
<evidence type="ECO:0000256" key="2">
    <source>
        <dbReference type="ARBA" id="ARBA00022527"/>
    </source>
</evidence>
<proteinExistence type="predicted"/>
<evidence type="ECO:0000256" key="4">
    <source>
        <dbReference type="ARBA" id="ARBA00022741"/>
    </source>
</evidence>
<dbReference type="Proteomes" id="UP001054945">
    <property type="component" value="Unassembled WGS sequence"/>
</dbReference>
<dbReference type="Pfam" id="PF00069">
    <property type="entry name" value="Pkinase"/>
    <property type="match status" value="1"/>
</dbReference>
<evidence type="ECO:0000256" key="8">
    <source>
        <dbReference type="ARBA" id="ARBA00048679"/>
    </source>
</evidence>
<dbReference type="InterPro" id="IPR011009">
    <property type="entry name" value="Kinase-like_dom_sf"/>
</dbReference>
<dbReference type="EC" id="2.7.11.1" evidence="1"/>
<dbReference type="SUPFAM" id="SSF56112">
    <property type="entry name" value="Protein kinase-like (PK-like)"/>
    <property type="match status" value="1"/>
</dbReference>